<keyword evidence="6" id="KW-0633">Potassium transport</keyword>
<dbReference type="InterPro" id="IPR028325">
    <property type="entry name" value="VG_K_chnl"/>
</dbReference>
<evidence type="ECO:0000256" key="12">
    <source>
        <dbReference type="ARBA" id="ARBA00022989"/>
    </source>
</evidence>
<protein>
    <recommendedName>
        <fullName evidence="20">BTB domain-containing protein</fullName>
    </recommendedName>
</protein>
<comment type="subcellular location">
    <subcellularLocation>
        <location evidence="3">Cell membrane</location>
        <topology evidence="3">Multi-pass membrane protein</topology>
    </subcellularLocation>
    <subcellularLocation>
        <location evidence="1">Cell projection</location>
        <location evidence="1">Dendrite</location>
    </subcellularLocation>
    <subcellularLocation>
        <location evidence="2">Perikaryon</location>
    </subcellularLocation>
</comment>
<evidence type="ECO:0000256" key="7">
    <source>
        <dbReference type="ARBA" id="ARBA00022553"/>
    </source>
</evidence>
<gene>
    <name evidence="21" type="ORF">GSOID_T00019011001</name>
</gene>
<dbReference type="Pfam" id="PF00520">
    <property type="entry name" value="Ion_trans"/>
    <property type="match status" value="1"/>
</dbReference>
<keyword evidence="8 19" id="KW-0812">Transmembrane</keyword>
<keyword evidence="13" id="KW-0406">Ion transport</keyword>
<feature type="region of interest" description="Disordered" evidence="18">
    <location>
        <begin position="495"/>
        <end position="539"/>
    </location>
</feature>
<keyword evidence="5" id="KW-1003">Cell membrane</keyword>
<evidence type="ECO:0000256" key="15">
    <source>
        <dbReference type="ARBA" id="ARBA00023273"/>
    </source>
</evidence>
<keyword evidence="15" id="KW-0966">Cell projection</keyword>
<evidence type="ECO:0000256" key="9">
    <source>
        <dbReference type="ARBA" id="ARBA00022826"/>
    </source>
</evidence>
<evidence type="ECO:0000256" key="1">
    <source>
        <dbReference type="ARBA" id="ARBA00004279"/>
    </source>
</evidence>
<dbReference type="PRINTS" id="PR00169">
    <property type="entry name" value="KCHANNEL"/>
</dbReference>
<dbReference type="InterPro" id="IPR003968">
    <property type="entry name" value="K_chnl_volt-dep_Kv"/>
</dbReference>
<evidence type="ECO:0000256" key="11">
    <source>
        <dbReference type="ARBA" id="ARBA00022958"/>
    </source>
</evidence>
<evidence type="ECO:0000256" key="17">
    <source>
        <dbReference type="ARBA" id="ARBA00034430"/>
    </source>
</evidence>
<dbReference type="GO" id="GO:0001508">
    <property type="term" value="P:action potential"/>
    <property type="evidence" value="ECO:0007669"/>
    <property type="project" value="TreeGrafter"/>
</dbReference>
<evidence type="ECO:0000256" key="19">
    <source>
        <dbReference type="SAM" id="Phobius"/>
    </source>
</evidence>
<keyword evidence="7" id="KW-0597">Phosphoprotein</keyword>
<evidence type="ECO:0000256" key="14">
    <source>
        <dbReference type="ARBA" id="ARBA00023136"/>
    </source>
</evidence>
<keyword evidence="14 19" id="KW-0472">Membrane</keyword>
<evidence type="ECO:0000256" key="8">
    <source>
        <dbReference type="ARBA" id="ARBA00022692"/>
    </source>
</evidence>
<evidence type="ECO:0000259" key="20">
    <source>
        <dbReference type="SMART" id="SM00225"/>
    </source>
</evidence>
<dbReference type="SMART" id="SM00225">
    <property type="entry name" value="BTB"/>
    <property type="match status" value="1"/>
</dbReference>
<dbReference type="Gene3D" id="1.20.120.350">
    <property type="entry name" value="Voltage-gated potassium channels. Chain C"/>
    <property type="match status" value="1"/>
</dbReference>
<dbReference type="InterPro" id="IPR027359">
    <property type="entry name" value="Volt_channel_dom_sf"/>
</dbReference>
<dbReference type="InterPro" id="IPR003973">
    <property type="entry name" value="K_chnl_volt-dep_Kv2"/>
</dbReference>
<dbReference type="PRINTS" id="PR01495">
    <property type="entry name" value="SHABCHANNEL"/>
</dbReference>
<keyword evidence="11" id="KW-0630">Potassium</keyword>
<dbReference type="AlphaFoldDB" id="E4Y608"/>
<dbReference type="InterPro" id="IPR011333">
    <property type="entry name" value="SKP1/BTB/POZ_sf"/>
</dbReference>
<keyword evidence="10" id="KW-0851">Voltage-gated channel</keyword>
<organism evidence="21">
    <name type="scientific">Oikopleura dioica</name>
    <name type="common">Tunicate</name>
    <dbReference type="NCBI Taxonomy" id="34765"/>
    <lineage>
        <taxon>Eukaryota</taxon>
        <taxon>Metazoa</taxon>
        <taxon>Chordata</taxon>
        <taxon>Tunicata</taxon>
        <taxon>Appendicularia</taxon>
        <taxon>Copelata</taxon>
        <taxon>Oikopleuridae</taxon>
        <taxon>Oikopleura</taxon>
    </lineage>
</organism>
<feature type="transmembrane region" description="Helical" evidence="19">
    <location>
        <begin position="176"/>
        <end position="194"/>
    </location>
</feature>
<dbReference type="GO" id="GO:0005251">
    <property type="term" value="F:delayed rectifier potassium channel activity"/>
    <property type="evidence" value="ECO:0007669"/>
    <property type="project" value="TreeGrafter"/>
</dbReference>
<dbReference type="InterPro" id="IPR005821">
    <property type="entry name" value="Ion_trans_dom"/>
</dbReference>
<proteinExistence type="predicted"/>
<dbReference type="GO" id="GO:0051260">
    <property type="term" value="P:protein homooligomerization"/>
    <property type="evidence" value="ECO:0007669"/>
    <property type="project" value="InterPro"/>
</dbReference>
<dbReference type="SUPFAM" id="SSF81324">
    <property type="entry name" value="Voltage-gated potassium channels"/>
    <property type="match status" value="1"/>
</dbReference>
<dbReference type="PANTHER" id="PTHR11537">
    <property type="entry name" value="VOLTAGE-GATED POTASSIUM CHANNEL"/>
    <property type="match status" value="1"/>
</dbReference>
<sequence>MFQSSHISSAKHLRGRKRVCINVGGTRHQVLWCTLARIPKTRLGMLRDTTCMWDLKQLVDDYCPETGEIFYDRHPGYFNTILNFYRTSKLHIPEDVCSLSYGEELDYWGIDDIYIEGCCQGRYHQRKEQIVDEKRREEAALGDGDDEFEGVTFCVARRKKMWDLLEKPNSSFSAKILAIISVLFIVLSTIALSLNTMPDFKDKAELNHIESCFARQMEVSEVSFKYNRSHRDYALLHHRLFNRVEQQITRISKCQKNCPDFSNYANFANSKTGATFDWTSIAWLHDAALVRRTRTSSSFSSDNHFETIFSSLCYFAEKEKNAEMFSSIPYSMWWATITMTTVGYGDMYPKTPMGKIVGCVCCITGVLVIALPIPIIVNNFGEFYKQQKQLEKNMKRKEALEKAKEEHSIFAEVKISQFNTPNREFGSKTPNSIKSVNRNEDTISEKICEKTPVKTSRTQENYVIQSNNIINVPGTIVAESEPESSILFRHNATTTTTETHHNNDYQQTDQIKPTNQTNNNNSPTESSANPYVPENNLFNRDAKPSSCLLGDSSFLNFIDKTPDKE</sequence>
<evidence type="ECO:0000256" key="5">
    <source>
        <dbReference type="ARBA" id="ARBA00022475"/>
    </source>
</evidence>
<dbReference type="InterPro" id="IPR000210">
    <property type="entry name" value="BTB/POZ_dom"/>
</dbReference>
<evidence type="ECO:0000256" key="10">
    <source>
        <dbReference type="ARBA" id="ARBA00022882"/>
    </source>
</evidence>
<evidence type="ECO:0000256" key="13">
    <source>
        <dbReference type="ARBA" id="ARBA00023065"/>
    </source>
</evidence>
<dbReference type="Gene3D" id="1.10.287.70">
    <property type="match status" value="1"/>
</dbReference>
<dbReference type="InterPro" id="IPR003131">
    <property type="entry name" value="T1-type_BTB"/>
</dbReference>
<feature type="compositionally biased region" description="Low complexity" evidence="18">
    <location>
        <begin position="513"/>
        <end position="530"/>
    </location>
</feature>
<evidence type="ECO:0000256" key="3">
    <source>
        <dbReference type="ARBA" id="ARBA00004651"/>
    </source>
</evidence>
<evidence type="ECO:0000256" key="16">
    <source>
        <dbReference type="ARBA" id="ARBA00023303"/>
    </source>
</evidence>
<evidence type="ECO:0000256" key="18">
    <source>
        <dbReference type="SAM" id="MobiDB-lite"/>
    </source>
</evidence>
<dbReference type="GO" id="GO:0008076">
    <property type="term" value="C:voltage-gated potassium channel complex"/>
    <property type="evidence" value="ECO:0007669"/>
    <property type="project" value="InterPro"/>
</dbReference>
<name>E4Y608_OIKDI</name>
<evidence type="ECO:0000256" key="4">
    <source>
        <dbReference type="ARBA" id="ARBA00022448"/>
    </source>
</evidence>
<dbReference type="Gene3D" id="3.30.710.10">
    <property type="entry name" value="Potassium Channel Kv1.1, Chain A"/>
    <property type="match status" value="1"/>
</dbReference>
<keyword evidence="16" id="KW-0407">Ion channel</keyword>
<feature type="domain" description="BTB" evidence="20">
    <location>
        <begin position="17"/>
        <end position="126"/>
    </location>
</feature>
<keyword evidence="12 19" id="KW-1133">Transmembrane helix</keyword>
<accession>E4Y608</accession>
<evidence type="ECO:0000256" key="6">
    <source>
        <dbReference type="ARBA" id="ARBA00022538"/>
    </source>
</evidence>
<dbReference type="PRINTS" id="PR01491">
    <property type="entry name" value="KVCHANNEL"/>
</dbReference>
<reference evidence="21" key="1">
    <citation type="journal article" date="2010" name="Science">
        <title>Plasticity of animal genome architecture unmasked by rapid evolution of a pelagic tunicate.</title>
        <authorList>
            <person name="Denoeud F."/>
            <person name="Henriet S."/>
            <person name="Mungpakdee S."/>
            <person name="Aury J.M."/>
            <person name="Da Silva C."/>
            <person name="Brinkmann H."/>
            <person name="Mikhaleva J."/>
            <person name="Olsen L.C."/>
            <person name="Jubin C."/>
            <person name="Canestro C."/>
            <person name="Bouquet J.M."/>
            <person name="Danks G."/>
            <person name="Poulain J."/>
            <person name="Campsteijn C."/>
            <person name="Adamski M."/>
            <person name="Cross I."/>
            <person name="Yadetie F."/>
            <person name="Muffato M."/>
            <person name="Louis A."/>
            <person name="Butcher S."/>
            <person name="Tsagkogeorga G."/>
            <person name="Konrad A."/>
            <person name="Singh S."/>
            <person name="Jensen M.F."/>
            <person name="Cong E.H."/>
            <person name="Eikeseth-Otteraa H."/>
            <person name="Noel B."/>
            <person name="Anthouard V."/>
            <person name="Porcel B.M."/>
            <person name="Kachouri-Lafond R."/>
            <person name="Nishino A."/>
            <person name="Ugolini M."/>
            <person name="Chourrout P."/>
            <person name="Nishida H."/>
            <person name="Aasland R."/>
            <person name="Huzurbazar S."/>
            <person name="Westhof E."/>
            <person name="Delsuc F."/>
            <person name="Lehrach H."/>
            <person name="Reinhardt R."/>
            <person name="Weissenbach J."/>
            <person name="Roy S.W."/>
            <person name="Artiguenave F."/>
            <person name="Postlethwait J.H."/>
            <person name="Manak J.R."/>
            <person name="Thompson E.M."/>
            <person name="Jaillon O."/>
            <person name="Du Pasquier L."/>
            <person name="Boudinot P."/>
            <person name="Liberles D.A."/>
            <person name="Volff J.N."/>
            <person name="Philippe H."/>
            <person name="Lenhard B."/>
            <person name="Roest Crollius H."/>
            <person name="Wincker P."/>
            <person name="Chourrout D."/>
        </authorList>
    </citation>
    <scope>NUCLEOTIDE SEQUENCE [LARGE SCALE GENOMIC DNA]</scope>
</reference>
<dbReference type="SUPFAM" id="SSF54695">
    <property type="entry name" value="POZ domain"/>
    <property type="match status" value="1"/>
</dbReference>
<evidence type="ECO:0000313" key="21">
    <source>
        <dbReference type="EMBL" id="CBY31058.1"/>
    </source>
</evidence>
<feature type="transmembrane region" description="Helical" evidence="19">
    <location>
        <begin position="356"/>
        <end position="377"/>
    </location>
</feature>
<dbReference type="FunFam" id="1.10.287.70:FF:000005">
    <property type="entry name" value="potassium voltage-gated channel subfamily G member 1"/>
    <property type="match status" value="1"/>
</dbReference>
<dbReference type="PANTHER" id="PTHR11537:SF254">
    <property type="entry name" value="POTASSIUM VOLTAGE-GATED CHANNEL PROTEIN SHAB"/>
    <property type="match status" value="1"/>
</dbReference>
<comment type="catalytic activity">
    <reaction evidence="17">
        <text>K(+)(in) = K(+)(out)</text>
        <dbReference type="Rhea" id="RHEA:29463"/>
        <dbReference type="ChEBI" id="CHEBI:29103"/>
    </reaction>
</comment>
<keyword evidence="4" id="KW-0813">Transport</keyword>
<dbReference type="GO" id="GO:0030425">
    <property type="term" value="C:dendrite"/>
    <property type="evidence" value="ECO:0007669"/>
    <property type="project" value="UniProtKB-SubCell"/>
</dbReference>
<dbReference type="EMBL" id="FN654291">
    <property type="protein sequence ID" value="CBY31058.1"/>
    <property type="molecule type" value="Genomic_DNA"/>
</dbReference>
<evidence type="ECO:0000256" key="2">
    <source>
        <dbReference type="ARBA" id="ARBA00004484"/>
    </source>
</evidence>
<dbReference type="Proteomes" id="UP000011014">
    <property type="component" value="Unassembled WGS sequence"/>
</dbReference>
<dbReference type="Pfam" id="PF02214">
    <property type="entry name" value="BTB_2"/>
    <property type="match status" value="1"/>
</dbReference>
<dbReference type="GO" id="GO:0043204">
    <property type="term" value="C:perikaryon"/>
    <property type="evidence" value="ECO:0007669"/>
    <property type="project" value="UniProtKB-SubCell"/>
</dbReference>
<keyword evidence="9" id="KW-0631">Potassium channel</keyword>